<evidence type="ECO:0000256" key="1">
    <source>
        <dbReference type="ARBA" id="ARBA00004141"/>
    </source>
</evidence>
<reference evidence="8 9" key="1">
    <citation type="submission" date="2019-07" db="EMBL/GenBank/DDBJ databases">
        <title>Genomics analysis of Aphanomyces spp. identifies a new class of oomycete effector associated with host adaptation.</title>
        <authorList>
            <person name="Gaulin E."/>
        </authorList>
    </citation>
    <scope>NUCLEOTIDE SEQUENCE [LARGE SCALE GENOMIC DNA]</scope>
    <source>
        <strain evidence="8 9">ATCC 201684</strain>
    </source>
</reference>
<dbReference type="Pfam" id="PF03006">
    <property type="entry name" value="HlyIII"/>
    <property type="match status" value="1"/>
</dbReference>
<feature type="transmembrane region" description="Helical" evidence="7">
    <location>
        <begin position="249"/>
        <end position="269"/>
    </location>
</feature>
<gene>
    <name evidence="8" type="ORF">Ae201684_012987</name>
</gene>
<dbReference type="GO" id="GO:0016020">
    <property type="term" value="C:membrane"/>
    <property type="evidence" value="ECO:0007669"/>
    <property type="project" value="UniProtKB-SubCell"/>
</dbReference>
<dbReference type="VEuPathDB" id="FungiDB:AeMF1_012449"/>
<feature type="binding site" evidence="6">
    <location>
        <position position="144"/>
    </location>
    <ligand>
        <name>Zn(2+)</name>
        <dbReference type="ChEBI" id="CHEBI:29105"/>
    </ligand>
</feature>
<keyword evidence="3 7" id="KW-0812">Transmembrane</keyword>
<feature type="transmembrane region" description="Helical" evidence="7">
    <location>
        <begin position="217"/>
        <end position="237"/>
    </location>
</feature>
<dbReference type="Proteomes" id="UP000481153">
    <property type="component" value="Unassembled WGS sequence"/>
</dbReference>
<evidence type="ECO:0000256" key="4">
    <source>
        <dbReference type="ARBA" id="ARBA00022989"/>
    </source>
</evidence>
<feature type="transmembrane region" description="Helical" evidence="7">
    <location>
        <begin position="160"/>
        <end position="182"/>
    </location>
</feature>
<evidence type="ECO:0000256" key="3">
    <source>
        <dbReference type="ARBA" id="ARBA00022692"/>
    </source>
</evidence>
<proteinExistence type="inferred from homology"/>
<dbReference type="GO" id="GO:0038023">
    <property type="term" value="F:signaling receptor activity"/>
    <property type="evidence" value="ECO:0007669"/>
    <property type="project" value="TreeGrafter"/>
</dbReference>
<comment type="caution">
    <text evidence="8">The sequence shown here is derived from an EMBL/GenBank/DDBJ whole genome shotgun (WGS) entry which is preliminary data.</text>
</comment>
<dbReference type="PANTHER" id="PTHR20855">
    <property type="entry name" value="ADIPOR/PROGESTIN RECEPTOR-RELATED"/>
    <property type="match status" value="1"/>
</dbReference>
<protein>
    <submittedName>
        <fullName evidence="8">Uncharacterized protein</fullName>
    </submittedName>
</protein>
<keyword evidence="6" id="KW-0862">Zinc</keyword>
<evidence type="ECO:0000256" key="5">
    <source>
        <dbReference type="ARBA" id="ARBA00023136"/>
    </source>
</evidence>
<evidence type="ECO:0000313" key="8">
    <source>
        <dbReference type="EMBL" id="KAF0729493.1"/>
    </source>
</evidence>
<dbReference type="GO" id="GO:0046872">
    <property type="term" value="F:metal ion binding"/>
    <property type="evidence" value="ECO:0007669"/>
    <property type="project" value="UniProtKB-KW"/>
</dbReference>
<keyword evidence="9" id="KW-1185">Reference proteome</keyword>
<organism evidence="8 9">
    <name type="scientific">Aphanomyces euteiches</name>
    <dbReference type="NCBI Taxonomy" id="100861"/>
    <lineage>
        <taxon>Eukaryota</taxon>
        <taxon>Sar</taxon>
        <taxon>Stramenopiles</taxon>
        <taxon>Oomycota</taxon>
        <taxon>Saprolegniomycetes</taxon>
        <taxon>Saprolegniales</taxon>
        <taxon>Verrucalvaceae</taxon>
        <taxon>Aphanomyces</taxon>
    </lineage>
</organism>
<name>A0A6G0WQ55_9STRA</name>
<comment type="subcellular location">
    <subcellularLocation>
        <location evidence="1">Membrane</location>
        <topology evidence="1">Multi-pass membrane protein</topology>
    </subcellularLocation>
</comment>
<accession>A0A6G0WQ55</accession>
<sequence>MRQKHLAALPALETHGFDFLGFNQYIHTGYRVHHTWTDCVLSLFEFHNETLNVWTHLVGAILFLGLCGLSAMTAWSPPSVLKPHFHPFHLEHGLFTPTTYVHSPRLQVPPSEVFLSHGQHVSQWPIVVYASGVAICFACSAIYHLMYIQSLAWCDWFIQVDYAGIIVLIASAFVPFLYYSFYCNPTIQAIYLSIVAILAVASLVASFAPSFQAHPNIRTGVFLCLAGFGLVPLVHLIRAHGIRDANVQMTLRALGHTSVFNFMGIFFYVTRFPESRFPGRFDVVGASHQLWHLCVLAASLVHYTNSVEHFELRCMMPCN</sequence>
<keyword evidence="5 7" id="KW-0472">Membrane</keyword>
<keyword evidence="6" id="KW-0479">Metal-binding</keyword>
<dbReference type="PANTHER" id="PTHR20855:SF52">
    <property type="entry name" value="ADIPONECTIN RECEPTOR PROTEIN"/>
    <property type="match status" value="1"/>
</dbReference>
<dbReference type="AlphaFoldDB" id="A0A6G0WQ55"/>
<evidence type="ECO:0000313" key="9">
    <source>
        <dbReference type="Proteomes" id="UP000481153"/>
    </source>
</evidence>
<evidence type="ECO:0000256" key="6">
    <source>
        <dbReference type="PIRSR" id="PIRSR604254-1"/>
    </source>
</evidence>
<dbReference type="EMBL" id="VJMJ01000164">
    <property type="protein sequence ID" value="KAF0729493.1"/>
    <property type="molecule type" value="Genomic_DNA"/>
</dbReference>
<dbReference type="InterPro" id="IPR004254">
    <property type="entry name" value="AdipoR/HlyIII-related"/>
</dbReference>
<feature type="transmembrane region" description="Helical" evidence="7">
    <location>
        <begin position="126"/>
        <end position="148"/>
    </location>
</feature>
<feature type="binding site" evidence="6">
    <location>
        <position position="288"/>
    </location>
    <ligand>
        <name>Zn(2+)</name>
        <dbReference type="ChEBI" id="CHEBI:29105"/>
    </ligand>
</feature>
<keyword evidence="4 7" id="KW-1133">Transmembrane helix</keyword>
<evidence type="ECO:0000256" key="2">
    <source>
        <dbReference type="ARBA" id="ARBA00007018"/>
    </source>
</evidence>
<evidence type="ECO:0000256" key="7">
    <source>
        <dbReference type="SAM" id="Phobius"/>
    </source>
</evidence>
<feature type="transmembrane region" description="Helical" evidence="7">
    <location>
        <begin position="189"/>
        <end position="211"/>
    </location>
</feature>
<feature type="transmembrane region" description="Helical" evidence="7">
    <location>
        <begin position="53"/>
        <end position="75"/>
    </location>
</feature>
<comment type="similarity">
    <text evidence="2">Belongs to the ADIPOR family.</text>
</comment>
<feature type="binding site" evidence="6">
    <location>
        <position position="292"/>
    </location>
    <ligand>
        <name>Zn(2+)</name>
        <dbReference type="ChEBI" id="CHEBI:29105"/>
    </ligand>
</feature>